<evidence type="ECO:0000313" key="3">
    <source>
        <dbReference type="Proteomes" id="UP000094527"/>
    </source>
</evidence>
<evidence type="ECO:0000256" key="1">
    <source>
        <dbReference type="SAM" id="SignalP"/>
    </source>
</evidence>
<feature type="chain" id="PRO_5008904619" description="Protein sleepless" evidence="1">
    <location>
        <begin position="18"/>
        <end position="195"/>
    </location>
</feature>
<keyword evidence="3" id="KW-1185">Reference proteome</keyword>
<organism evidence="2 3">
    <name type="scientific">Orchesella cincta</name>
    <name type="common">Springtail</name>
    <name type="synonym">Podura cincta</name>
    <dbReference type="NCBI Taxonomy" id="48709"/>
    <lineage>
        <taxon>Eukaryota</taxon>
        <taxon>Metazoa</taxon>
        <taxon>Ecdysozoa</taxon>
        <taxon>Arthropoda</taxon>
        <taxon>Hexapoda</taxon>
        <taxon>Collembola</taxon>
        <taxon>Entomobryomorpha</taxon>
        <taxon>Entomobryoidea</taxon>
        <taxon>Orchesellidae</taxon>
        <taxon>Orchesellinae</taxon>
        <taxon>Orchesella</taxon>
    </lineage>
</organism>
<evidence type="ECO:0008006" key="4">
    <source>
        <dbReference type="Google" id="ProtNLM"/>
    </source>
</evidence>
<gene>
    <name evidence="2" type="ORF">Ocin01_09591</name>
</gene>
<sequence length="195" mass="22111">MAKYVSSAFILVGIVIAAQVVEITYGLSCYECIYDRINRVKTRKDEDCLISSLAESNCEMIVTENDHNDNDKKITMLGNWTSIETFNFDIDVKPRPVCYLELSMLNGEIIQVIRSCRVSSHPSTCELLERKGNVQKAKIARCYCQENGCNFPANVEQLSMMYIMNRNGKTNSGIKYTSFIYQNTIAAMVYAMNAM</sequence>
<accession>A0A1D2MVX1</accession>
<feature type="signal peptide" evidence="1">
    <location>
        <begin position="1"/>
        <end position="17"/>
    </location>
</feature>
<dbReference type="Proteomes" id="UP000094527">
    <property type="component" value="Unassembled WGS sequence"/>
</dbReference>
<proteinExistence type="predicted"/>
<dbReference type="AlphaFoldDB" id="A0A1D2MVX1"/>
<keyword evidence="1" id="KW-0732">Signal</keyword>
<reference evidence="2 3" key="1">
    <citation type="journal article" date="2016" name="Genome Biol. Evol.">
        <title>Gene Family Evolution Reflects Adaptation to Soil Environmental Stressors in the Genome of the Collembolan Orchesella cincta.</title>
        <authorList>
            <person name="Faddeeva-Vakhrusheva A."/>
            <person name="Derks M.F."/>
            <person name="Anvar S.Y."/>
            <person name="Agamennone V."/>
            <person name="Suring W."/>
            <person name="Smit S."/>
            <person name="van Straalen N.M."/>
            <person name="Roelofs D."/>
        </authorList>
    </citation>
    <scope>NUCLEOTIDE SEQUENCE [LARGE SCALE GENOMIC DNA]</scope>
    <source>
        <tissue evidence="2">Mixed pool</tissue>
    </source>
</reference>
<comment type="caution">
    <text evidence="2">The sequence shown here is derived from an EMBL/GenBank/DDBJ whole genome shotgun (WGS) entry which is preliminary data.</text>
</comment>
<dbReference type="EMBL" id="LJIJ01000474">
    <property type="protein sequence ID" value="ODM97078.1"/>
    <property type="molecule type" value="Genomic_DNA"/>
</dbReference>
<evidence type="ECO:0000313" key="2">
    <source>
        <dbReference type="EMBL" id="ODM97078.1"/>
    </source>
</evidence>
<name>A0A1D2MVX1_ORCCI</name>
<protein>
    <recommendedName>
        <fullName evidence="4">Protein sleepless</fullName>
    </recommendedName>
</protein>